<dbReference type="EC" id="2.3.1.54" evidence="12"/>
<evidence type="ECO:0000259" key="13">
    <source>
        <dbReference type="PROSITE" id="PS51149"/>
    </source>
</evidence>
<keyword evidence="16" id="KW-1185">Reference proteome</keyword>
<feature type="domain" description="Glycine radical" evidence="13">
    <location>
        <begin position="632"/>
        <end position="765"/>
    </location>
</feature>
<dbReference type="InterPro" id="IPR004184">
    <property type="entry name" value="PFL_dom"/>
</dbReference>
<gene>
    <name evidence="15" type="ORF">OJ16_16680</name>
</gene>
<comment type="pathway">
    <text evidence="12">Fermentation; pyruvate fermentation; formate from pyruvate: step 1/1.</text>
</comment>
<feature type="domain" description="PFL" evidence="14">
    <location>
        <begin position="3"/>
        <end position="625"/>
    </location>
</feature>
<accession>A0A0C2JET0</accession>
<feature type="active site" description="S-acetylcysteine intermediate" evidence="9">
    <location>
        <position position="419"/>
    </location>
</feature>
<evidence type="ECO:0000256" key="5">
    <source>
        <dbReference type="ARBA" id="ARBA00022818"/>
    </source>
</evidence>
<evidence type="ECO:0000256" key="4">
    <source>
        <dbReference type="ARBA" id="ARBA00022679"/>
    </source>
</evidence>
<name>A0A0C2JJA7_9VIBR</name>
<dbReference type="FunFam" id="3.20.70.20:FF:000003">
    <property type="entry name" value="Formate acetyltransferase"/>
    <property type="match status" value="1"/>
</dbReference>
<dbReference type="CDD" id="cd01678">
    <property type="entry name" value="PFL1"/>
    <property type="match status" value="1"/>
</dbReference>
<dbReference type="Gene3D" id="3.20.70.20">
    <property type="match status" value="1"/>
</dbReference>
<keyword evidence="4 12" id="KW-0808">Transferase</keyword>
<sequence>MTIPTTDMMEAWQGFQAGEWQTSVNTRDFIQKNYTPYEGDESFLAEVSDSTAKLWEQVLEGIKLESRTHAPVDFDTNIVSTIISHDAGYIDQNLETIVGLQTDKPLKRGIIANGGIRMVKTSCEVYGRELDPQIEKTFTEYRKTHNQAAFDLYTREIKACRKSGIITGLPDAYGRGRIIGDYRRLALYGIDYLKADKKEQLDSTQALMENGQDLEKTLRLREEITDQIRALEDIRQMGLKYGIDMSSAARTAQEAIQFTYFGYLAAVKSQNGAAMSLGRTSTFLDVYIERDLELGLIDEKKAQELIDHFIMKLRMVRFLRTPEYDSLFSGDPIWATEAMAGMGVDGRTLVSKTTFRYLHTLHTMGPAPEPNMTILWSEQLPQAFKQYAAKISIDTSSVQYENDDLMRPDFDNDDYAIACCVSPQVVGKHMQFFGARANLAKALLYTINGGIDEKSMAQVGPQVARIEDDVLDFDRLMPHFDEMLDWLATQYVTALNVIHYSHDRYSYEASLMALMDRDVHRTMACGIAGLSVVADSLAAIKYAKVTPIRNDEGIAIDFVIEGDYPKFGNNDARVDDIACDLVERFMKKIQQKPTYRDAEPTQSILTITSNVVYGKKTGNTPDGRRAGMPFGPGANPMHGRDEKGAVASLASVAKLPFAYAKDGVSYTFSIVPNALGKDDVSQKVNLAALMDGYFHHEEGEGSNTIEGGQHLNVNVLNREMLLDAVENPELYPQLTIRVSGYAVRFNSLTREQQQDVISRTFTDRI</sequence>
<dbReference type="GO" id="GO:0016829">
    <property type="term" value="F:lyase activity"/>
    <property type="evidence" value="ECO:0007669"/>
    <property type="project" value="UniProtKB-KW"/>
</dbReference>
<evidence type="ECO:0000256" key="2">
    <source>
        <dbReference type="ARBA" id="ARBA00008375"/>
    </source>
</evidence>
<keyword evidence="3 12" id="KW-0963">Cytoplasm</keyword>
<dbReference type="AlphaFoldDB" id="A0A0C2JJA7"/>
<evidence type="ECO:0000256" key="6">
    <source>
        <dbReference type="ARBA" id="ARBA00023277"/>
    </source>
</evidence>
<dbReference type="InterPro" id="IPR019777">
    <property type="entry name" value="Form_AcTrfase_GR_CS"/>
</dbReference>
<keyword evidence="15" id="KW-0670">Pyruvate</keyword>
<dbReference type="InterPro" id="IPR005949">
    <property type="entry name" value="Form_AcTrfase"/>
</dbReference>
<dbReference type="PROSITE" id="PS51554">
    <property type="entry name" value="PFL"/>
    <property type="match status" value="1"/>
</dbReference>
<dbReference type="InterPro" id="IPR050244">
    <property type="entry name" value="Auton_GlycylRad_Cofactor"/>
</dbReference>
<evidence type="ECO:0000256" key="12">
    <source>
        <dbReference type="RuleBase" id="RU368075"/>
    </source>
</evidence>
<comment type="similarity">
    <text evidence="2 12">Belongs to the glycyl radical enzyme (GRE) family. PFL subfamily.</text>
</comment>
<accession>A0A0C2JJA7</accession>
<comment type="catalytic activity">
    <reaction evidence="8 12">
        <text>formate + acetyl-CoA = pyruvate + CoA</text>
        <dbReference type="Rhea" id="RHEA:11844"/>
        <dbReference type="ChEBI" id="CHEBI:15361"/>
        <dbReference type="ChEBI" id="CHEBI:15740"/>
        <dbReference type="ChEBI" id="CHEBI:57287"/>
        <dbReference type="ChEBI" id="CHEBI:57288"/>
        <dbReference type="EC" id="2.3.1.54"/>
    </reaction>
</comment>
<evidence type="ECO:0000256" key="3">
    <source>
        <dbReference type="ARBA" id="ARBA00022490"/>
    </source>
</evidence>
<dbReference type="GO" id="GO:0008861">
    <property type="term" value="F:formate C-acetyltransferase activity"/>
    <property type="evidence" value="ECO:0007669"/>
    <property type="project" value="UniProtKB-UniRule"/>
</dbReference>
<dbReference type="GO" id="GO:0006006">
    <property type="term" value="P:glucose metabolic process"/>
    <property type="evidence" value="ECO:0007669"/>
    <property type="project" value="UniProtKB-UniRule"/>
</dbReference>
<dbReference type="OrthoDB" id="9803969at2"/>
<protein>
    <recommendedName>
        <fullName evidence="12">Formate acetyltransferase</fullName>
        <ecNumber evidence="12">2.3.1.54</ecNumber>
    </recommendedName>
    <alternativeName>
        <fullName evidence="12">Pyruvate formate-lyase</fullName>
    </alternativeName>
</protein>
<dbReference type="Proteomes" id="UP000031672">
    <property type="component" value="Unassembled WGS sequence"/>
</dbReference>
<comment type="subcellular location">
    <subcellularLocation>
        <location evidence="1 12">Cytoplasm</location>
    </subcellularLocation>
</comment>
<dbReference type="EMBL" id="JTKH01000024">
    <property type="protein sequence ID" value="KII76424.1"/>
    <property type="molecule type" value="Genomic_DNA"/>
</dbReference>
<dbReference type="NCBIfam" id="TIGR01255">
    <property type="entry name" value="pyr_form_ly_1"/>
    <property type="match status" value="1"/>
</dbReference>
<dbReference type="PROSITE" id="PS00850">
    <property type="entry name" value="GLY_RADICAL_1"/>
    <property type="match status" value="1"/>
</dbReference>
<evidence type="ECO:0000313" key="16">
    <source>
        <dbReference type="Proteomes" id="UP000031672"/>
    </source>
</evidence>
<dbReference type="InterPro" id="IPR001150">
    <property type="entry name" value="Gly_radical"/>
</dbReference>
<dbReference type="PROSITE" id="PS51149">
    <property type="entry name" value="GLY_RADICAL_2"/>
    <property type="match status" value="1"/>
</dbReference>
<evidence type="ECO:0000256" key="7">
    <source>
        <dbReference type="ARBA" id="ARBA00023315"/>
    </source>
</evidence>
<evidence type="ECO:0000256" key="8">
    <source>
        <dbReference type="ARBA" id="ARBA00049029"/>
    </source>
</evidence>
<evidence type="ECO:0000256" key="11">
    <source>
        <dbReference type="PROSITE-ProRule" id="PRU00493"/>
    </source>
</evidence>
<reference evidence="15 16" key="1">
    <citation type="submission" date="2014-11" db="EMBL/GenBank/DDBJ databases">
        <title>Draft Genome Sequence of Vibrio piscirenalis strains CECT 8603T and CECT 8604, two marine Gammaproteobacterium isolated from cultured gilthead sea bream (Sparus aurata).</title>
        <authorList>
            <person name="Arahal D.R."/>
            <person name="Rodrigo-Torres L."/>
            <person name="Lucena T."/>
            <person name="Pujalte M.J."/>
        </authorList>
    </citation>
    <scope>NUCLEOTIDE SEQUENCE [LARGE SCALE GENOMIC DNA]</scope>
    <source>
        <strain evidence="15 16">DCR 1-4-2</strain>
    </source>
</reference>
<keyword evidence="7 12" id="KW-0012">Acyltransferase</keyword>
<dbReference type="Pfam" id="PF02901">
    <property type="entry name" value="PFL-like"/>
    <property type="match status" value="1"/>
</dbReference>
<evidence type="ECO:0000259" key="14">
    <source>
        <dbReference type="PROSITE" id="PS51554"/>
    </source>
</evidence>
<dbReference type="PANTHER" id="PTHR30191">
    <property type="entry name" value="FORMATE ACETYLTRANSFERASE"/>
    <property type="match status" value="1"/>
</dbReference>
<feature type="modified residue" description="Glycine radical" evidence="10 11">
    <location>
        <position position="740"/>
    </location>
</feature>
<keyword evidence="6 12" id="KW-0119">Carbohydrate metabolism</keyword>
<keyword evidence="12" id="KW-0313">Glucose metabolism</keyword>
<dbReference type="PANTHER" id="PTHR30191:SF0">
    <property type="entry name" value="FORMATE ACETYLTRANSFERASE 1"/>
    <property type="match status" value="1"/>
</dbReference>
<dbReference type="PIRSF" id="PIRSF000379">
    <property type="entry name" value="For_Ac_trans_1"/>
    <property type="match status" value="1"/>
</dbReference>
<dbReference type="SUPFAM" id="SSF51998">
    <property type="entry name" value="PFL-like glycyl radical enzymes"/>
    <property type="match status" value="1"/>
</dbReference>
<dbReference type="STRING" id="1461322.OJ16_16680"/>
<comment type="subunit">
    <text evidence="12">Homodimer.</text>
</comment>
<organism evidence="15 16">
    <name type="scientific">Vibrio renipiscarius</name>
    <dbReference type="NCBI Taxonomy" id="1461322"/>
    <lineage>
        <taxon>Bacteria</taxon>
        <taxon>Pseudomonadati</taxon>
        <taxon>Pseudomonadota</taxon>
        <taxon>Gammaproteobacteria</taxon>
        <taxon>Vibrionales</taxon>
        <taxon>Vibrionaceae</taxon>
        <taxon>Vibrio</taxon>
    </lineage>
</organism>
<dbReference type="Pfam" id="PF01228">
    <property type="entry name" value="Gly_radical"/>
    <property type="match status" value="1"/>
</dbReference>
<evidence type="ECO:0000256" key="1">
    <source>
        <dbReference type="ARBA" id="ARBA00004496"/>
    </source>
</evidence>
<evidence type="ECO:0000256" key="10">
    <source>
        <dbReference type="PIRSR" id="PIRSR000379-2"/>
    </source>
</evidence>
<proteinExistence type="inferred from homology"/>
<comment type="caution">
    <text evidence="15">The sequence shown here is derived from an EMBL/GenBank/DDBJ whole genome shotgun (WGS) entry which is preliminary data.</text>
</comment>
<keyword evidence="5 10" id="KW-0556">Organic radical</keyword>
<dbReference type="RefSeq" id="WP_040992362.1">
    <property type="nucleotide sequence ID" value="NZ_JTKH01000024.1"/>
</dbReference>
<evidence type="ECO:0000313" key="15">
    <source>
        <dbReference type="EMBL" id="KII76424.1"/>
    </source>
</evidence>
<keyword evidence="15" id="KW-0456">Lyase</keyword>
<dbReference type="UniPathway" id="UPA00920">
    <property type="reaction ID" value="UER00891"/>
</dbReference>
<dbReference type="GO" id="GO:0005829">
    <property type="term" value="C:cytosol"/>
    <property type="evidence" value="ECO:0007669"/>
    <property type="project" value="TreeGrafter"/>
</dbReference>
<feature type="active site" description="Cysteine radical intermediate" evidence="9">
    <location>
        <position position="420"/>
    </location>
</feature>
<evidence type="ECO:0000256" key="9">
    <source>
        <dbReference type="PIRSR" id="PIRSR000379-1"/>
    </source>
</evidence>